<dbReference type="PRINTS" id="PR00503">
    <property type="entry name" value="BROMODOMAIN"/>
</dbReference>
<dbReference type="InterPro" id="IPR001487">
    <property type="entry name" value="Bromodomain"/>
</dbReference>
<dbReference type="InterPro" id="IPR036427">
    <property type="entry name" value="Bromodomain-like_sf"/>
</dbReference>
<proteinExistence type="predicted"/>
<comment type="caution">
    <text evidence="4">The sequence shown here is derived from an EMBL/GenBank/DDBJ whole genome shotgun (WGS) entry which is preliminary data.</text>
</comment>
<dbReference type="PANTHER" id="PTHR45750:SF3">
    <property type="entry name" value="HISTONE ACETYLTRANSFERASE"/>
    <property type="match status" value="1"/>
</dbReference>
<dbReference type="Pfam" id="PF00439">
    <property type="entry name" value="Bromodomain"/>
    <property type="match status" value="1"/>
</dbReference>
<evidence type="ECO:0000313" key="5">
    <source>
        <dbReference type="Proteomes" id="UP000824890"/>
    </source>
</evidence>
<evidence type="ECO:0000256" key="2">
    <source>
        <dbReference type="PROSITE-ProRule" id="PRU00035"/>
    </source>
</evidence>
<keyword evidence="5" id="KW-1185">Reference proteome</keyword>
<dbReference type="Gene3D" id="3.40.630.30">
    <property type="match status" value="1"/>
</dbReference>
<dbReference type="PROSITE" id="PS50014">
    <property type="entry name" value="BROMODOMAIN_2"/>
    <property type="match status" value="1"/>
</dbReference>
<accession>A0ABQ8C670</accession>
<feature type="non-terminal residue" evidence="4">
    <location>
        <position position="1"/>
    </location>
</feature>
<protein>
    <recommendedName>
        <fullName evidence="3">Bromo domain-containing protein</fullName>
    </recommendedName>
</protein>
<dbReference type="SUPFAM" id="SSF47370">
    <property type="entry name" value="Bromodomain"/>
    <property type="match status" value="1"/>
</dbReference>
<gene>
    <name evidence="4" type="ORF">HID58_035404</name>
</gene>
<keyword evidence="1 2" id="KW-0103">Bromodomain</keyword>
<dbReference type="Gene3D" id="1.20.920.10">
    <property type="entry name" value="Bromodomain-like"/>
    <property type="match status" value="1"/>
</dbReference>
<reference evidence="4 5" key="1">
    <citation type="submission" date="2021-05" db="EMBL/GenBank/DDBJ databases">
        <title>Genome Assembly of Synthetic Allotetraploid Brassica napus Reveals Homoeologous Exchanges between Subgenomes.</title>
        <authorList>
            <person name="Davis J.T."/>
        </authorList>
    </citation>
    <scope>NUCLEOTIDE SEQUENCE [LARGE SCALE GENOMIC DNA]</scope>
    <source>
        <strain evidence="5">cv. Da-Ae</strain>
        <tissue evidence="4">Seedling</tissue>
    </source>
</reference>
<evidence type="ECO:0000259" key="3">
    <source>
        <dbReference type="PROSITE" id="PS50014"/>
    </source>
</evidence>
<dbReference type="PANTHER" id="PTHR45750">
    <property type="entry name" value="GH11602P"/>
    <property type="match status" value="1"/>
</dbReference>
<dbReference type="SMART" id="SM00297">
    <property type="entry name" value="BROMO"/>
    <property type="match status" value="1"/>
</dbReference>
<dbReference type="InterPro" id="IPR037800">
    <property type="entry name" value="GCN5"/>
</dbReference>
<organism evidence="4 5">
    <name type="scientific">Brassica napus</name>
    <name type="common">Rape</name>
    <dbReference type="NCBI Taxonomy" id="3708"/>
    <lineage>
        <taxon>Eukaryota</taxon>
        <taxon>Viridiplantae</taxon>
        <taxon>Streptophyta</taxon>
        <taxon>Embryophyta</taxon>
        <taxon>Tracheophyta</taxon>
        <taxon>Spermatophyta</taxon>
        <taxon>Magnoliopsida</taxon>
        <taxon>eudicotyledons</taxon>
        <taxon>Gunneridae</taxon>
        <taxon>Pentapetalae</taxon>
        <taxon>rosids</taxon>
        <taxon>malvids</taxon>
        <taxon>Brassicales</taxon>
        <taxon>Brassicaceae</taxon>
        <taxon>Brassiceae</taxon>
        <taxon>Brassica</taxon>
    </lineage>
</organism>
<name>A0ABQ8C670_BRANA</name>
<dbReference type="Proteomes" id="UP000824890">
    <property type="component" value="Unassembled WGS sequence"/>
</dbReference>
<feature type="domain" description="Bromo" evidence="3">
    <location>
        <begin position="175"/>
        <end position="216"/>
    </location>
</feature>
<sequence length="233" mass="26767">SKVWGNSIFVITADEQVKGYGTRLMNHLKQHARDVDGLTHFLTHAQQCCWVLRKSFTWRKMYGMDYDGGLLMECKIDQKLPYTELSCMIRQQRKPSSSTVYEAVVSLSICSLFSSDVVDNFGDAGWTPDQWGHTRYKLFNGFVDNATKQKQLNAPIRTMQDHANAWPFKEPVDALDTIAKRVESEEYYVTLDMFVADARRMFNNCRTYNSPDTIYYKCATSQVGNTSSSPVWC</sequence>
<dbReference type="EMBL" id="JAGKQM010000009">
    <property type="protein sequence ID" value="KAH0912083.1"/>
    <property type="molecule type" value="Genomic_DNA"/>
</dbReference>
<evidence type="ECO:0000313" key="4">
    <source>
        <dbReference type="EMBL" id="KAH0912083.1"/>
    </source>
</evidence>
<evidence type="ECO:0000256" key="1">
    <source>
        <dbReference type="ARBA" id="ARBA00023117"/>
    </source>
</evidence>